<dbReference type="AlphaFoldDB" id="A0A2A9NLV2"/>
<feature type="transmembrane region" description="Helical" evidence="5">
    <location>
        <begin position="424"/>
        <end position="446"/>
    </location>
</feature>
<evidence type="ECO:0000256" key="5">
    <source>
        <dbReference type="SAM" id="Phobius"/>
    </source>
</evidence>
<feature type="domain" description="NADH:flavin oxidoreductase/NADH oxidase N-terminal" evidence="6">
    <location>
        <begin position="33"/>
        <end position="390"/>
    </location>
</feature>
<protein>
    <recommendedName>
        <fullName evidence="6">NADH:flavin oxidoreductase/NADH oxidase N-terminal domain-containing protein</fullName>
    </recommendedName>
</protein>
<evidence type="ECO:0000256" key="4">
    <source>
        <dbReference type="ARBA" id="ARBA00023002"/>
    </source>
</evidence>
<dbReference type="OrthoDB" id="1663137at2759"/>
<keyword evidence="3" id="KW-0288">FMN</keyword>
<dbReference type="SUPFAM" id="SSF51395">
    <property type="entry name" value="FMN-linked oxidoreductases"/>
    <property type="match status" value="1"/>
</dbReference>
<dbReference type="PANTHER" id="PTHR43656:SF2">
    <property type="entry name" value="BINDING OXIDOREDUCTASE, PUTATIVE (AFU_ORTHOLOGUE AFUA_2G08260)-RELATED"/>
    <property type="match status" value="1"/>
</dbReference>
<evidence type="ECO:0000259" key="6">
    <source>
        <dbReference type="Pfam" id="PF00724"/>
    </source>
</evidence>
<evidence type="ECO:0000313" key="7">
    <source>
        <dbReference type="EMBL" id="PFH48690.1"/>
    </source>
</evidence>
<keyword evidence="5" id="KW-0472">Membrane</keyword>
<comment type="similarity">
    <text evidence="1">Belongs to the NADH:flavin oxidoreductase/NADH oxidase family.</text>
</comment>
<dbReference type="InterPro" id="IPR001155">
    <property type="entry name" value="OxRdtase_FMN_N"/>
</dbReference>
<dbReference type="InterPro" id="IPR013785">
    <property type="entry name" value="Aldolase_TIM"/>
</dbReference>
<name>A0A2A9NLV2_9AGAR</name>
<dbReference type="Pfam" id="PF00724">
    <property type="entry name" value="Oxidored_FMN"/>
    <property type="match status" value="1"/>
</dbReference>
<evidence type="ECO:0000256" key="3">
    <source>
        <dbReference type="ARBA" id="ARBA00022643"/>
    </source>
</evidence>
<accession>A0A2A9NLV2</accession>
<dbReference type="Proteomes" id="UP000242287">
    <property type="component" value="Unassembled WGS sequence"/>
</dbReference>
<dbReference type="GO" id="GO:0010181">
    <property type="term" value="F:FMN binding"/>
    <property type="evidence" value="ECO:0007669"/>
    <property type="project" value="InterPro"/>
</dbReference>
<keyword evidence="4" id="KW-0560">Oxidoreductase</keyword>
<dbReference type="STRING" id="703135.A0A2A9NLV2"/>
<dbReference type="GO" id="GO:0016491">
    <property type="term" value="F:oxidoreductase activity"/>
    <property type="evidence" value="ECO:0007669"/>
    <property type="project" value="UniProtKB-KW"/>
</dbReference>
<reference evidence="7 8" key="1">
    <citation type="submission" date="2014-02" db="EMBL/GenBank/DDBJ databases">
        <title>Transposable element dynamics among asymbiotic and ectomycorrhizal Amanita fungi.</title>
        <authorList>
            <consortium name="DOE Joint Genome Institute"/>
            <person name="Hess J."/>
            <person name="Skrede I."/>
            <person name="Wolfe B."/>
            <person name="LaButti K."/>
            <person name="Ohm R.A."/>
            <person name="Grigoriev I.V."/>
            <person name="Pringle A."/>
        </authorList>
    </citation>
    <scope>NUCLEOTIDE SEQUENCE [LARGE SCALE GENOMIC DNA]</scope>
    <source>
        <strain evidence="7 8">SKay4041</strain>
    </source>
</reference>
<keyword evidence="5" id="KW-0812">Transmembrane</keyword>
<evidence type="ECO:0000313" key="8">
    <source>
        <dbReference type="Proteomes" id="UP000242287"/>
    </source>
</evidence>
<dbReference type="EMBL" id="KZ302053">
    <property type="protein sequence ID" value="PFH48690.1"/>
    <property type="molecule type" value="Genomic_DNA"/>
</dbReference>
<dbReference type="PANTHER" id="PTHR43656">
    <property type="entry name" value="BINDING OXIDOREDUCTASE, PUTATIVE (AFU_ORTHOLOGUE AFUA_2G08260)-RELATED"/>
    <property type="match status" value="1"/>
</dbReference>
<dbReference type="Gene3D" id="3.20.20.70">
    <property type="entry name" value="Aldolase class I"/>
    <property type="match status" value="1"/>
</dbReference>
<proteinExistence type="inferred from homology"/>
<gene>
    <name evidence="7" type="ORF">AMATHDRAFT_196089</name>
</gene>
<organism evidence="7 8">
    <name type="scientific">Amanita thiersii Skay4041</name>
    <dbReference type="NCBI Taxonomy" id="703135"/>
    <lineage>
        <taxon>Eukaryota</taxon>
        <taxon>Fungi</taxon>
        <taxon>Dikarya</taxon>
        <taxon>Basidiomycota</taxon>
        <taxon>Agaricomycotina</taxon>
        <taxon>Agaricomycetes</taxon>
        <taxon>Agaricomycetidae</taxon>
        <taxon>Agaricales</taxon>
        <taxon>Pluteineae</taxon>
        <taxon>Amanitaceae</taxon>
        <taxon>Amanita</taxon>
    </lineage>
</organism>
<keyword evidence="8" id="KW-1185">Reference proteome</keyword>
<evidence type="ECO:0000256" key="1">
    <source>
        <dbReference type="ARBA" id="ARBA00005979"/>
    </source>
</evidence>
<evidence type="ECO:0000256" key="2">
    <source>
        <dbReference type="ARBA" id="ARBA00022630"/>
    </source>
</evidence>
<dbReference type="InterPro" id="IPR051799">
    <property type="entry name" value="NADH_flavin_oxidoreductase"/>
</dbReference>
<keyword evidence="2" id="KW-0285">Flavoprotein</keyword>
<keyword evidence="5" id="KW-1133">Transmembrane helix</keyword>
<sequence length="490" mass="54115">MTTPQRPSTDIGDADSAKNPEALSTLATVLSPVTLPCGRTITNRLVKVALYEHLAFFYGGPPNSYHVRLYDTWAQFNWGMIMTGNVQVAKTHLSLGRDVVVPEELTEESMQPFKKLASAIHGVSSKPLAVMQLSHGGRQSCRFIGGRRMNQAPLAPSPIRVTGRKKGALSRLTHHALFQVPKEMTLEDIDDVAEAFVKGANLAWKSGFDGVQLHVAHGYLLSQFVSPKTNRRTDQYSAEPENALRLVRRIVDGIRDAAPKDFIIGIKINSADYVHSDTAKDDTTDGDRALEHVLSIAKWGNIDFIEISGGDYEDPGIAKSPRQAFFAQFSHRVLKALDTLTVDTKRPLMLLTGGLRTPSLLCSVISSGHADLLGIGRASVLRPDLPVYLQELYDASDSDALDSPFEREPHLEYPTYLRHWSLKWLGSILPSIPLIGAGVTMAWYSIMLRRIGTRKVSSTDSRKTLKPNYGLGGFRAVVKLWFWVAKGDQT</sequence>